<evidence type="ECO:0000313" key="6">
    <source>
        <dbReference type="Proteomes" id="UP000503096"/>
    </source>
</evidence>
<dbReference type="InterPro" id="IPR001173">
    <property type="entry name" value="Glyco_trans_2-like"/>
</dbReference>
<dbReference type="InParanoid" id="A0A6M4HDA3"/>
<keyword evidence="5" id="KW-0328">Glycosyltransferase</keyword>
<accession>A0A6M4HDA3</accession>
<gene>
    <name evidence="5" type="primary">mshA_4</name>
    <name evidence="5" type="ORF">DSM104440_03369</name>
</gene>
<organism evidence="5 6">
    <name type="scientific">Usitatibacter palustris</name>
    <dbReference type="NCBI Taxonomy" id="2732487"/>
    <lineage>
        <taxon>Bacteria</taxon>
        <taxon>Pseudomonadati</taxon>
        <taxon>Pseudomonadota</taxon>
        <taxon>Betaproteobacteria</taxon>
        <taxon>Nitrosomonadales</taxon>
        <taxon>Usitatibacteraceae</taxon>
        <taxon>Usitatibacter</taxon>
    </lineage>
</organism>
<reference evidence="5 6" key="1">
    <citation type="submission" date="2020-04" db="EMBL/GenBank/DDBJ databases">
        <title>Usitatibacter rugosus gen. nov., sp. nov. and Usitatibacter palustris sp. nov., novel members of Usitatibacteraceae fam. nov. within the order Nitrosomonadales isolated from soil.</title>
        <authorList>
            <person name="Huber K.J."/>
            <person name="Neumann-Schaal M."/>
            <person name="Geppert A."/>
            <person name="Luckner M."/>
            <person name="Wanner G."/>
            <person name="Overmann J."/>
        </authorList>
    </citation>
    <scope>NUCLEOTIDE SEQUENCE [LARGE SCALE GENOMIC DNA]</scope>
    <source>
        <strain evidence="5 6">Swamp67</strain>
    </source>
</reference>
<protein>
    <submittedName>
        <fullName evidence="5">D-inositol-3-phosphate glycosyltransferase</fullName>
        <ecNumber evidence="5">2.4.1.250</ecNumber>
    </submittedName>
</protein>
<keyword evidence="5" id="KW-0808">Transferase</keyword>
<dbReference type="PANTHER" id="PTHR45947:SF3">
    <property type="entry name" value="SULFOQUINOVOSYL TRANSFERASE SQD2"/>
    <property type="match status" value="1"/>
</dbReference>
<dbReference type="Pfam" id="PF00534">
    <property type="entry name" value="Glycos_transf_1"/>
    <property type="match status" value="1"/>
</dbReference>
<dbReference type="Gene3D" id="3.40.50.2000">
    <property type="entry name" value="Glycogen Phosphorylase B"/>
    <property type="match status" value="2"/>
</dbReference>
<dbReference type="InterPro" id="IPR029044">
    <property type="entry name" value="Nucleotide-diphossugar_trans"/>
</dbReference>
<dbReference type="Proteomes" id="UP000503096">
    <property type="component" value="Chromosome"/>
</dbReference>
<keyword evidence="6" id="KW-1185">Reference proteome</keyword>
<feature type="domain" description="Glycosyl transferase family 1" evidence="2">
    <location>
        <begin position="195"/>
        <end position="354"/>
    </location>
</feature>
<dbReference type="SUPFAM" id="SSF53756">
    <property type="entry name" value="UDP-Glycosyltransferase/glycogen phosphorylase"/>
    <property type="match status" value="1"/>
</dbReference>
<dbReference type="EC" id="2.4.1.250" evidence="5"/>
<evidence type="ECO:0000259" key="2">
    <source>
        <dbReference type="Pfam" id="PF00534"/>
    </source>
</evidence>
<sequence length="615" mass="68696">MRILHVGKFFPPVAGGMERFLGDLVQAQRASGHDVTVLVHEHPASDGAKDPSWVLRCPVWLRLIFAPISPTFMLWLHRAIRSREPDVIHFHVPNLGAFWAMMLPSARALPWVVHWHSDVVPSRFKISLRIAYPFYRLFQRALLERVERIIVTSQTYLDASAPLQPWRAKVSVIPLGVDPERLPSVASADTEGLWKGEGLRIFALGRLTYYKGFETLVRAVLQQPGLQLALVGEGEERPNLERLLVDARDSESVRLLGETDDTTCQRLMASCDVFCLPSRERTEAFGIVLMEAMRYAKPVVVGAVPGSGMLWVARHGENGMHVPPGDVEAWRTTLTALAADPDALERMGRAGRRRYAIDFDIANVATRIDRVYEVALRTRLDDPVTPAVATQRLLVVIPALNEADCIADVIKQARAQGEIDIVVIDDGSTDDTARIAREAGAVVLHAPLWQGAWGAIQTGIRYARREGYQAVVTMDADGQHEPGHLPHLIAASKDADVVIAACPARGSRARHVAWAYFRFLTGFKYEDLTSGFRYYNTRAIELLATREATLLDYQDVGVLLLLHHAHLKIAEIPVAMNARKSGISRVFFSWWTIVGYMAETTLLCLARWERPKKKT</sequence>
<dbReference type="CDD" id="cd04179">
    <property type="entry name" value="DPM_DPG-synthase_like"/>
    <property type="match status" value="1"/>
</dbReference>
<dbReference type="Pfam" id="PF13439">
    <property type="entry name" value="Glyco_transf_4"/>
    <property type="match status" value="1"/>
</dbReference>
<feature type="domain" description="Glycosyltransferase 2-like" evidence="3">
    <location>
        <begin position="395"/>
        <end position="518"/>
    </location>
</feature>
<dbReference type="InterPro" id="IPR001296">
    <property type="entry name" value="Glyco_trans_1"/>
</dbReference>
<keyword evidence="1" id="KW-0472">Membrane</keyword>
<dbReference type="EMBL" id="CP053073">
    <property type="protein sequence ID" value="QJR16534.1"/>
    <property type="molecule type" value="Genomic_DNA"/>
</dbReference>
<evidence type="ECO:0000259" key="3">
    <source>
        <dbReference type="Pfam" id="PF00535"/>
    </source>
</evidence>
<evidence type="ECO:0000313" key="5">
    <source>
        <dbReference type="EMBL" id="QJR16534.1"/>
    </source>
</evidence>
<evidence type="ECO:0000259" key="4">
    <source>
        <dbReference type="Pfam" id="PF13439"/>
    </source>
</evidence>
<keyword evidence="1" id="KW-0812">Transmembrane</keyword>
<dbReference type="Gene3D" id="3.90.550.10">
    <property type="entry name" value="Spore Coat Polysaccharide Biosynthesis Protein SpsA, Chain A"/>
    <property type="match status" value="1"/>
</dbReference>
<dbReference type="InterPro" id="IPR050194">
    <property type="entry name" value="Glycosyltransferase_grp1"/>
</dbReference>
<evidence type="ECO:0000256" key="1">
    <source>
        <dbReference type="SAM" id="Phobius"/>
    </source>
</evidence>
<dbReference type="AlphaFoldDB" id="A0A6M4HDA3"/>
<keyword evidence="1" id="KW-1133">Transmembrane helix</keyword>
<proteinExistence type="predicted"/>
<feature type="transmembrane region" description="Helical" evidence="1">
    <location>
        <begin position="587"/>
        <end position="606"/>
    </location>
</feature>
<dbReference type="SUPFAM" id="SSF53448">
    <property type="entry name" value="Nucleotide-diphospho-sugar transferases"/>
    <property type="match status" value="1"/>
</dbReference>
<dbReference type="Pfam" id="PF00535">
    <property type="entry name" value="Glycos_transf_2"/>
    <property type="match status" value="1"/>
</dbReference>
<dbReference type="GO" id="GO:0102710">
    <property type="term" value="F:D-inositol-3-phosphate glycosyltransferase activity"/>
    <property type="evidence" value="ECO:0007669"/>
    <property type="project" value="UniProtKB-EC"/>
</dbReference>
<dbReference type="RefSeq" id="WP_171164716.1">
    <property type="nucleotide sequence ID" value="NZ_CP053073.1"/>
</dbReference>
<dbReference type="InterPro" id="IPR028098">
    <property type="entry name" value="Glyco_trans_4-like_N"/>
</dbReference>
<name>A0A6M4HDA3_9PROT</name>
<dbReference type="KEGG" id="upl:DSM104440_03369"/>
<dbReference type="PANTHER" id="PTHR45947">
    <property type="entry name" value="SULFOQUINOVOSYL TRANSFERASE SQD2"/>
    <property type="match status" value="1"/>
</dbReference>
<feature type="domain" description="Glycosyltransferase subfamily 4-like N-terminal" evidence="4">
    <location>
        <begin position="15"/>
        <end position="181"/>
    </location>
</feature>